<dbReference type="InterPro" id="IPR011335">
    <property type="entry name" value="Restrct_endonuc-II-like"/>
</dbReference>
<sequence length="238" mass="26216">MSVGMMAGEFGEQSELERGGWSCAQLSALDPPYEWELVEGQIVVRGRIGYRHRLVRDALVRALRSARRAPYAVHADQRMALGEFSVLRPDVVVVDESAVEMYAADGIPAAAAVLVVEIVPDDSRGDDWYRTPRLYADAGIANFWRVERGRDDRPIVYQYWLDQESREYVPAPTPIHSGTLSTAVPFPVRVDLSAIYTPRPDGRASRGSGGHGPSMRPRSGTGCVGGQRYSSAPVATRR</sequence>
<dbReference type="Proteomes" id="UP001601992">
    <property type="component" value="Unassembled WGS sequence"/>
</dbReference>
<protein>
    <submittedName>
        <fullName evidence="3">Uma2 family endonuclease</fullName>
    </submittedName>
</protein>
<dbReference type="EMBL" id="JBIAQY010000002">
    <property type="protein sequence ID" value="MFF3567109.1"/>
    <property type="molecule type" value="Genomic_DNA"/>
</dbReference>
<evidence type="ECO:0000256" key="1">
    <source>
        <dbReference type="SAM" id="MobiDB-lite"/>
    </source>
</evidence>
<accession>A0ABW6RVV4</accession>
<keyword evidence="4" id="KW-1185">Reference proteome</keyword>
<dbReference type="Pfam" id="PF05685">
    <property type="entry name" value="Uma2"/>
    <property type="match status" value="1"/>
</dbReference>
<dbReference type="RefSeq" id="WP_157186379.1">
    <property type="nucleotide sequence ID" value="NZ_JBIAQY010000002.1"/>
</dbReference>
<evidence type="ECO:0000313" key="4">
    <source>
        <dbReference type="Proteomes" id="UP001601992"/>
    </source>
</evidence>
<comment type="caution">
    <text evidence="3">The sequence shown here is derived from an EMBL/GenBank/DDBJ whole genome shotgun (WGS) entry which is preliminary data.</text>
</comment>
<dbReference type="CDD" id="cd06260">
    <property type="entry name" value="DUF820-like"/>
    <property type="match status" value="1"/>
</dbReference>
<dbReference type="InterPro" id="IPR012296">
    <property type="entry name" value="Nuclease_put_TT1808"/>
</dbReference>
<organism evidence="3 4">
    <name type="scientific">Nocardia jiangxiensis</name>
    <dbReference type="NCBI Taxonomy" id="282685"/>
    <lineage>
        <taxon>Bacteria</taxon>
        <taxon>Bacillati</taxon>
        <taxon>Actinomycetota</taxon>
        <taxon>Actinomycetes</taxon>
        <taxon>Mycobacteriales</taxon>
        <taxon>Nocardiaceae</taxon>
        <taxon>Nocardia</taxon>
    </lineage>
</organism>
<name>A0ABW6RVV4_9NOCA</name>
<dbReference type="PANTHER" id="PTHR35400">
    <property type="entry name" value="SLR1083 PROTEIN"/>
    <property type="match status" value="1"/>
</dbReference>
<dbReference type="InterPro" id="IPR008538">
    <property type="entry name" value="Uma2"/>
</dbReference>
<keyword evidence="3" id="KW-0540">Nuclease</keyword>
<dbReference type="PANTHER" id="PTHR35400:SF3">
    <property type="entry name" value="SLL1072 PROTEIN"/>
    <property type="match status" value="1"/>
</dbReference>
<dbReference type="GO" id="GO:0004519">
    <property type="term" value="F:endonuclease activity"/>
    <property type="evidence" value="ECO:0007669"/>
    <property type="project" value="UniProtKB-KW"/>
</dbReference>
<keyword evidence="3" id="KW-0378">Hydrolase</keyword>
<evidence type="ECO:0000313" key="3">
    <source>
        <dbReference type="EMBL" id="MFF3567109.1"/>
    </source>
</evidence>
<dbReference type="SUPFAM" id="SSF52980">
    <property type="entry name" value="Restriction endonuclease-like"/>
    <property type="match status" value="1"/>
</dbReference>
<keyword evidence="3" id="KW-0255">Endonuclease</keyword>
<proteinExistence type="predicted"/>
<feature type="region of interest" description="Disordered" evidence="1">
    <location>
        <begin position="197"/>
        <end position="238"/>
    </location>
</feature>
<gene>
    <name evidence="3" type="ORF">ACFYXQ_04935</name>
</gene>
<reference evidence="3 4" key="1">
    <citation type="submission" date="2024-10" db="EMBL/GenBank/DDBJ databases">
        <title>The Natural Products Discovery Center: Release of the First 8490 Sequenced Strains for Exploring Actinobacteria Biosynthetic Diversity.</title>
        <authorList>
            <person name="Kalkreuter E."/>
            <person name="Kautsar S.A."/>
            <person name="Yang D."/>
            <person name="Bader C.D."/>
            <person name="Teijaro C.N."/>
            <person name="Fluegel L."/>
            <person name="Davis C.M."/>
            <person name="Simpson J.R."/>
            <person name="Lauterbach L."/>
            <person name="Steele A.D."/>
            <person name="Gui C."/>
            <person name="Meng S."/>
            <person name="Li G."/>
            <person name="Viehrig K."/>
            <person name="Ye F."/>
            <person name="Su P."/>
            <person name="Kiefer A.F."/>
            <person name="Nichols A."/>
            <person name="Cepeda A.J."/>
            <person name="Yan W."/>
            <person name="Fan B."/>
            <person name="Jiang Y."/>
            <person name="Adhikari A."/>
            <person name="Zheng C.-J."/>
            <person name="Schuster L."/>
            <person name="Cowan T.M."/>
            <person name="Smanski M.J."/>
            <person name="Chevrette M.G."/>
            <person name="De Carvalho L.P.S."/>
            <person name="Shen B."/>
        </authorList>
    </citation>
    <scope>NUCLEOTIDE SEQUENCE [LARGE SCALE GENOMIC DNA]</scope>
    <source>
        <strain evidence="3 4">NPDC002593</strain>
    </source>
</reference>
<evidence type="ECO:0000259" key="2">
    <source>
        <dbReference type="Pfam" id="PF05685"/>
    </source>
</evidence>
<feature type="domain" description="Putative restriction endonuclease" evidence="2">
    <location>
        <begin position="30"/>
        <end position="148"/>
    </location>
</feature>
<dbReference type="Gene3D" id="3.90.1570.10">
    <property type="entry name" value="tt1808, chain A"/>
    <property type="match status" value="1"/>
</dbReference>